<dbReference type="Proteomes" id="UP000594262">
    <property type="component" value="Unplaced"/>
</dbReference>
<evidence type="ECO:0000256" key="2">
    <source>
        <dbReference type="ARBA" id="ARBA00022692"/>
    </source>
</evidence>
<keyword evidence="3 5" id="KW-1133">Transmembrane helix</keyword>
<protein>
    <submittedName>
        <fullName evidence="6">Uncharacterized protein</fullName>
    </submittedName>
</protein>
<keyword evidence="2 5" id="KW-0812">Transmembrane</keyword>
<evidence type="ECO:0000313" key="6">
    <source>
        <dbReference type="EnsemblMetazoa" id="CLYHEMP024637.1"/>
    </source>
</evidence>
<feature type="transmembrane region" description="Helical" evidence="5">
    <location>
        <begin position="88"/>
        <end position="112"/>
    </location>
</feature>
<organism evidence="6 7">
    <name type="scientific">Clytia hemisphaerica</name>
    <dbReference type="NCBI Taxonomy" id="252671"/>
    <lineage>
        <taxon>Eukaryota</taxon>
        <taxon>Metazoa</taxon>
        <taxon>Cnidaria</taxon>
        <taxon>Hydrozoa</taxon>
        <taxon>Hydroidolina</taxon>
        <taxon>Leptothecata</taxon>
        <taxon>Obeliida</taxon>
        <taxon>Clytiidae</taxon>
        <taxon>Clytia</taxon>
    </lineage>
</organism>
<name>A0A7M6DRL3_9CNID</name>
<sequence>MELKIKQILHITSAIIFFVCLSLNIVALFGASWITFNESTKHFKDHQAYFGITRTCRSMSEKRYCKYRKDIFTFKYLTYKEVILLDVIFLQFVLSSICLLVALNCNLLLFHWTSDERISHRKCCSVLSIVFSVISGILDLSAMIYFQVEISNLPPRMIEGWSSTVGWLSTGMIVLCIILSAILHIRDPLLRKEDPVRPESPSSTLNYPLERYFYGSSRQNSMSNFNQRWFDERYSTTASNGYLATGVTGLSGMVNEGYTVEVKNRP</sequence>
<evidence type="ECO:0000256" key="5">
    <source>
        <dbReference type="SAM" id="Phobius"/>
    </source>
</evidence>
<feature type="transmembrane region" description="Helical" evidence="5">
    <location>
        <begin position="12"/>
        <end position="36"/>
    </location>
</feature>
<dbReference type="InterPro" id="IPR050579">
    <property type="entry name" value="PMP-22/EMP/MP20-like"/>
</dbReference>
<dbReference type="GO" id="GO:0005886">
    <property type="term" value="C:plasma membrane"/>
    <property type="evidence" value="ECO:0007669"/>
    <property type="project" value="TreeGrafter"/>
</dbReference>
<accession>A0A7M6DRL3</accession>
<dbReference type="Gene3D" id="1.20.140.150">
    <property type="match status" value="1"/>
</dbReference>
<dbReference type="GeneID" id="136823321"/>
<evidence type="ECO:0000256" key="4">
    <source>
        <dbReference type="ARBA" id="ARBA00023136"/>
    </source>
</evidence>
<dbReference type="PANTHER" id="PTHR10671:SF103">
    <property type="entry name" value="CLAUDIN-LIKE IN CAENORHABDITIS"/>
    <property type="match status" value="1"/>
</dbReference>
<feature type="transmembrane region" description="Helical" evidence="5">
    <location>
        <begin position="124"/>
        <end position="146"/>
    </location>
</feature>
<dbReference type="EnsemblMetazoa" id="CLYHEMT024637.1">
    <property type="protein sequence ID" value="CLYHEMP024637.1"/>
    <property type="gene ID" value="CLYHEMG024637"/>
</dbReference>
<reference evidence="6" key="1">
    <citation type="submission" date="2021-01" db="UniProtKB">
        <authorList>
            <consortium name="EnsemblMetazoa"/>
        </authorList>
    </citation>
    <scope>IDENTIFICATION</scope>
</reference>
<evidence type="ECO:0000256" key="3">
    <source>
        <dbReference type="ARBA" id="ARBA00022989"/>
    </source>
</evidence>
<keyword evidence="7" id="KW-1185">Reference proteome</keyword>
<evidence type="ECO:0000256" key="1">
    <source>
        <dbReference type="ARBA" id="ARBA00004141"/>
    </source>
</evidence>
<comment type="subcellular location">
    <subcellularLocation>
        <location evidence="1">Membrane</location>
        <topology evidence="1">Multi-pass membrane protein</topology>
    </subcellularLocation>
</comment>
<dbReference type="AlphaFoldDB" id="A0A7M6DRL3"/>
<proteinExistence type="predicted"/>
<feature type="transmembrane region" description="Helical" evidence="5">
    <location>
        <begin position="166"/>
        <end position="185"/>
    </location>
</feature>
<keyword evidence="4 5" id="KW-0472">Membrane</keyword>
<evidence type="ECO:0000313" key="7">
    <source>
        <dbReference type="Proteomes" id="UP000594262"/>
    </source>
</evidence>
<dbReference type="PANTHER" id="PTHR10671">
    <property type="entry name" value="EPITHELIAL MEMBRANE PROTEIN-RELATED"/>
    <property type="match status" value="1"/>
</dbReference>
<dbReference type="RefSeq" id="XP_066935602.1">
    <property type="nucleotide sequence ID" value="XM_067079501.1"/>
</dbReference>